<name>A0A0K8PDZ2_STRAJ</name>
<keyword evidence="2" id="KW-0670">Pyruvate</keyword>
<feature type="compositionally biased region" description="Basic residues" evidence="1">
    <location>
        <begin position="36"/>
        <end position="48"/>
    </location>
</feature>
<feature type="compositionally biased region" description="Basic and acidic residues" evidence="1">
    <location>
        <begin position="1"/>
        <end position="10"/>
    </location>
</feature>
<sequence>PAHPPADHPAGRARRHGSVPRGRRPHEGGWQLPLRVRGRTDRRPRRRRTGEDRPFHRDRRPATHRLHPGRRHRDHRPFGRHAPAREQQQRGEADVHEAV</sequence>
<accession>A0A0K8PDZ2</accession>
<evidence type="ECO:0000256" key="1">
    <source>
        <dbReference type="SAM" id="MobiDB-lite"/>
    </source>
</evidence>
<feature type="region of interest" description="Disordered" evidence="1">
    <location>
        <begin position="1"/>
        <end position="99"/>
    </location>
</feature>
<feature type="non-terminal residue" evidence="2">
    <location>
        <position position="99"/>
    </location>
</feature>
<protein>
    <submittedName>
        <fullName evidence="2">Pyruvate carboxylase</fullName>
    </submittedName>
</protein>
<feature type="compositionally biased region" description="Basic residues" evidence="1">
    <location>
        <begin position="11"/>
        <end position="24"/>
    </location>
</feature>
<dbReference type="Proteomes" id="UP000053859">
    <property type="component" value="Unassembled WGS sequence"/>
</dbReference>
<proteinExistence type="predicted"/>
<feature type="compositionally biased region" description="Basic residues" evidence="1">
    <location>
        <begin position="56"/>
        <end position="79"/>
    </location>
</feature>
<evidence type="ECO:0000313" key="3">
    <source>
        <dbReference type="Proteomes" id="UP000053859"/>
    </source>
</evidence>
<dbReference type="EMBL" id="DF968202">
    <property type="protein sequence ID" value="GAP46116.1"/>
    <property type="molecule type" value="Genomic_DNA"/>
</dbReference>
<dbReference type="AlphaFoldDB" id="A0A0K8PDZ2"/>
<feature type="non-terminal residue" evidence="2">
    <location>
        <position position="1"/>
    </location>
</feature>
<organism evidence="2 3">
    <name type="scientific">Streptomyces azureus</name>
    <dbReference type="NCBI Taxonomy" id="146537"/>
    <lineage>
        <taxon>Bacteria</taxon>
        <taxon>Bacillati</taxon>
        <taxon>Actinomycetota</taxon>
        <taxon>Actinomycetes</taxon>
        <taxon>Kitasatosporales</taxon>
        <taxon>Streptomycetaceae</taxon>
        <taxon>Streptomyces</taxon>
    </lineage>
</organism>
<keyword evidence="3" id="KW-1185">Reference proteome</keyword>
<dbReference type="PATRIC" id="fig|146537.3.peg.896"/>
<feature type="compositionally biased region" description="Basic and acidic residues" evidence="1">
    <location>
        <begin position="83"/>
        <end position="99"/>
    </location>
</feature>
<reference evidence="2" key="1">
    <citation type="journal article" date="2015" name="Genome Announc.">
        <title>Draft Genome Sequence of Thiostrepton-Producing Streptomyces azureus ATCC 14921.</title>
        <authorList>
            <person name="Sakihara K."/>
            <person name="Maeda J."/>
            <person name="Tashiro K."/>
            <person name="Fujino Y."/>
            <person name="Kuhara S."/>
            <person name="Ohshima T."/>
            <person name="Ogata S."/>
            <person name="Doi K."/>
        </authorList>
    </citation>
    <scope>NUCLEOTIDE SEQUENCE [LARGE SCALE GENOMIC DNA]</scope>
    <source>
        <strain evidence="2">ATCC14921</strain>
    </source>
</reference>
<gene>
    <name evidence="2" type="ORF">SAZU_0851</name>
</gene>
<evidence type="ECO:0000313" key="2">
    <source>
        <dbReference type="EMBL" id="GAP46116.1"/>
    </source>
</evidence>